<reference evidence="1 2" key="1">
    <citation type="submission" date="2013-03" db="EMBL/GenBank/DDBJ databases">
        <title>The Genome Sequence of Phialophora europaea CBS 101466.</title>
        <authorList>
            <consortium name="The Broad Institute Genomics Platform"/>
            <person name="Cuomo C."/>
            <person name="de Hoog S."/>
            <person name="Gorbushina A."/>
            <person name="Walker B."/>
            <person name="Young S.K."/>
            <person name="Zeng Q."/>
            <person name="Gargeya S."/>
            <person name="Fitzgerald M."/>
            <person name="Haas B."/>
            <person name="Abouelleil A."/>
            <person name="Allen A.W."/>
            <person name="Alvarado L."/>
            <person name="Arachchi H.M."/>
            <person name="Berlin A.M."/>
            <person name="Chapman S.B."/>
            <person name="Gainer-Dewar J."/>
            <person name="Goldberg J."/>
            <person name="Griggs A."/>
            <person name="Gujja S."/>
            <person name="Hansen M."/>
            <person name="Howarth C."/>
            <person name="Imamovic A."/>
            <person name="Ireland A."/>
            <person name="Larimer J."/>
            <person name="McCowan C."/>
            <person name="Murphy C."/>
            <person name="Pearson M."/>
            <person name="Poon T.W."/>
            <person name="Priest M."/>
            <person name="Roberts A."/>
            <person name="Saif S."/>
            <person name="Shea T."/>
            <person name="Sisk P."/>
            <person name="Sykes S."/>
            <person name="Wortman J."/>
            <person name="Nusbaum C."/>
            <person name="Birren B."/>
        </authorList>
    </citation>
    <scope>NUCLEOTIDE SEQUENCE [LARGE SCALE GENOMIC DNA]</scope>
    <source>
        <strain evidence="1 2">CBS 101466</strain>
    </source>
</reference>
<dbReference type="InParanoid" id="W2S4Z4"/>
<keyword evidence="2" id="KW-1185">Reference proteome</keyword>
<dbReference type="AlphaFoldDB" id="W2S4Z4"/>
<sequence>MSEKEYYCLECATVQPMSETMKCVIESCAGMLIVPGPAVKFVQREGFVLMNEKEETDKGGFFGGWV</sequence>
<organism evidence="1 2">
    <name type="scientific">Cyphellophora europaea (strain CBS 101466)</name>
    <name type="common">Phialophora europaea</name>
    <dbReference type="NCBI Taxonomy" id="1220924"/>
    <lineage>
        <taxon>Eukaryota</taxon>
        <taxon>Fungi</taxon>
        <taxon>Dikarya</taxon>
        <taxon>Ascomycota</taxon>
        <taxon>Pezizomycotina</taxon>
        <taxon>Eurotiomycetes</taxon>
        <taxon>Chaetothyriomycetidae</taxon>
        <taxon>Chaetothyriales</taxon>
        <taxon>Cyphellophoraceae</taxon>
        <taxon>Cyphellophora</taxon>
    </lineage>
</organism>
<gene>
    <name evidence="1" type="ORF">HMPREF1541_02177</name>
</gene>
<dbReference type="GeneID" id="19969516"/>
<accession>W2S4Z4</accession>
<evidence type="ECO:0000313" key="2">
    <source>
        <dbReference type="Proteomes" id="UP000030752"/>
    </source>
</evidence>
<dbReference type="HOGENOM" id="CLU_2831134_0_0_1"/>
<evidence type="ECO:0000313" key="1">
    <source>
        <dbReference type="EMBL" id="ETN43019.1"/>
    </source>
</evidence>
<dbReference type="EMBL" id="KB822718">
    <property type="protein sequence ID" value="ETN43019.1"/>
    <property type="molecule type" value="Genomic_DNA"/>
</dbReference>
<proteinExistence type="predicted"/>
<dbReference type="VEuPathDB" id="FungiDB:HMPREF1541_02177"/>
<dbReference type="RefSeq" id="XP_008714755.1">
    <property type="nucleotide sequence ID" value="XM_008716533.1"/>
</dbReference>
<protein>
    <submittedName>
        <fullName evidence="1">Uncharacterized protein</fullName>
    </submittedName>
</protein>
<dbReference type="Proteomes" id="UP000030752">
    <property type="component" value="Unassembled WGS sequence"/>
</dbReference>
<name>W2S4Z4_CYPE1</name>